<comment type="caution">
    <text evidence="1">The sequence shown here is derived from an EMBL/GenBank/DDBJ whole genome shotgun (WGS) entry which is preliminary data.</text>
</comment>
<dbReference type="RefSeq" id="WP_322777009.1">
    <property type="nucleotide sequence ID" value="NZ_JARJFB010000081.1"/>
</dbReference>
<reference evidence="1 2" key="1">
    <citation type="submission" date="2023-03" db="EMBL/GenBank/DDBJ databases">
        <title>Host association and intracellularity evolved multiple times independently in the Rickettsiales.</title>
        <authorList>
            <person name="Castelli M."/>
            <person name="Nardi T."/>
            <person name="Gammuto L."/>
            <person name="Bellinzona G."/>
            <person name="Sabaneyeva E."/>
            <person name="Potekhin A."/>
            <person name="Serra V."/>
            <person name="Petroni G."/>
            <person name="Sassera D."/>
        </authorList>
    </citation>
    <scope>NUCLEOTIDE SEQUENCE [LARGE SCALE GENOMIC DNA]</scope>
    <source>
        <strain evidence="1 2">Sr 2-6</strain>
    </source>
</reference>
<organism evidence="1 2">
    <name type="scientific">Candidatus Megaera venefica</name>
    <dbReference type="NCBI Taxonomy" id="2055910"/>
    <lineage>
        <taxon>Bacteria</taxon>
        <taxon>Pseudomonadati</taxon>
        <taxon>Pseudomonadota</taxon>
        <taxon>Alphaproteobacteria</taxon>
        <taxon>Rickettsiales</taxon>
        <taxon>Rickettsiaceae</taxon>
        <taxon>Candidatus Megaera</taxon>
    </lineage>
</organism>
<evidence type="ECO:0000313" key="1">
    <source>
        <dbReference type="EMBL" id="MEA0971108.1"/>
    </source>
</evidence>
<sequence length="46" mass="5120">MAITVESAFFRAGSAYTTWQSHPERGYHDLSSENLSEALFVISLKA</sequence>
<protein>
    <submittedName>
        <fullName evidence="1">Uncharacterized protein</fullName>
    </submittedName>
</protein>
<dbReference type="Proteomes" id="UP001291687">
    <property type="component" value="Unassembled WGS sequence"/>
</dbReference>
<gene>
    <name evidence="1" type="ORF">Megvenef_01081</name>
</gene>
<dbReference type="EMBL" id="JARJFB010000081">
    <property type="protein sequence ID" value="MEA0971108.1"/>
    <property type="molecule type" value="Genomic_DNA"/>
</dbReference>
<name>A0ABU5ND73_9RICK</name>
<keyword evidence="2" id="KW-1185">Reference proteome</keyword>
<evidence type="ECO:0000313" key="2">
    <source>
        <dbReference type="Proteomes" id="UP001291687"/>
    </source>
</evidence>
<accession>A0ABU5ND73</accession>
<proteinExistence type="predicted"/>